<name>U9T2R4_RHIID</name>
<dbReference type="EMBL" id="KI296296">
    <property type="protein sequence ID" value="ESA01657.1"/>
    <property type="molecule type" value="Genomic_DNA"/>
</dbReference>
<evidence type="ECO:0000313" key="1">
    <source>
        <dbReference type="EMBL" id="ESA01657.1"/>
    </source>
</evidence>
<gene>
    <name evidence="1" type="ORF">GLOINDRAFT_86805</name>
</gene>
<accession>U9T2R4</accession>
<organism evidence="1">
    <name type="scientific">Rhizophagus irregularis (strain DAOM 181602 / DAOM 197198 / MUCL 43194)</name>
    <name type="common">Arbuscular mycorrhizal fungus</name>
    <name type="synonym">Glomus intraradices</name>
    <dbReference type="NCBI Taxonomy" id="747089"/>
    <lineage>
        <taxon>Eukaryota</taxon>
        <taxon>Fungi</taxon>
        <taxon>Fungi incertae sedis</taxon>
        <taxon>Mucoromycota</taxon>
        <taxon>Glomeromycotina</taxon>
        <taxon>Glomeromycetes</taxon>
        <taxon>Glomerales</taxon>
        <taxon>Glomeraceae</taxon>
        <taxon>Rhizophagus</taxon>
    </lineage>
</organism>
<proteinExistence type="predicted"/>
<dbReference type="HOGENOM" id="CLU_1705200_0_0_1"/>
<protein>
    <submittedName>
        <fullName evidence="1">Uncharacterized protein</fullName>
    </submittedName>
</protein>
<sequence>MIKFRIWVVLRPPFGEPRYRRWTITWLSCVTSSLELKVLNNLVVVVGMCCRRKPKIVFATVLRWVLNIYELLHKSHYIKENMRTSWSVLDLGGTPVIAFMTPLYTKRSYSLFPFIYLKEPQSVNFYRSCQTTFTNEHGKTITNISNDGNVEMIL</sequence>
<dbReference type="AlphaFoldDB" id="U9T2R4"/>
<reference evidence="1" key="1">
    <citation type="submission" date="2013-07" db="EMBL/GenBank/DDBJ databases">
        <title>The genome of an arbuscular mycorrhizal fungus provides insights into the evolution of the oldest plant symbiosis.</title>
        <authorList>
            <consortium name="DOE Joint Genome Institute"/>
            <person name="Tisserant E."/>
            <person name="Malbreil M."/>
            <person name="Kuo A."/>
            <person name="Kohler A."/>
            <person name="Symeonidi A."/>
            <person name="Balestrini R."/>
            <person name="Charron P."/>
            <person name="Duensing N."/>
            <person name="Frei-dit-Frey N."/>
            <person name="Gianinazzi-Pearson V."/>
            <person name="Gilbert B."/>
            <person name="Handa Y."/>
            <person name="Hijri M."/>
            <person name="Kaul R."/>
            <person name="Kawaguchi M."/>
            <person name="Krajinski F."/>
            <person name="Lammers P."/>
            <person name="Lapierre D."/>
            <person name="Masclaux F.G."/>
            <person name="Murat C."/>
            <person name="Morin E."/>
            <person name="Ndikumana S."/>
            <person name="Pagni M."/>
            <person name="Petitpierre D."/>
            <person name="Requena N."/>
            <person name="Rosikiewicz P."/>
            <person name="Riley R."/>
            <person name="Saito K."/>
            <person name="San Clemente H."/>
            <person name="Shapiro H."/>
            <person name="van Tuinen D."/>
            <person name="Becard G."/>
            <person name="Bonfante P."/>
            <person name="Paszkowski U."/>
            <person name="Shachar-Hill Y."/>
            <person name="Young J.P."/>
            <person name="Sanders I.R."/>
            <person name="Henrissat B."/>
            <person name="Rensing S.A."/>
            <person name="Grigoriev I.V."/>
            <person name="Corradi N."/>
            <person name="Roux C."/>
            <person name="Martin F."/>
        </authorList>
    </citation>
    <scope>NUCLEOTIDE SEQUENCE</scope>
    <source>
        <strain evidence="1">DAOM 197198</strain>
    </source>
</reference>